<keyword evidence="1" id="KW-1003">Cell membrane</keyword>
<proteinExistence type="predicted"/>
<evidence type="ECO:0000313" key="7">
    <source>
        <dbReference type="EMBL" id="PJE73950.1"/>
    </source>
</evidence>
<dbReference type="InterPro" id="IPR003770">
    <property type="entry name" value="MLTG-like"/>
</dbReference>
<evidence type="ECO:0000256" key="3">
    <source>
        <dbReference type="ARBA" id="ARBA00022989"/>
    </source>
</evidence>
<protein>
    <submittedName>
        <fullName evidence="7">Endolytic transglycosylase MltG</fullName>
    </submittedName>
</protein>
<dbReference type="GO" id="GO:0016829">
    <property type="term" value="F:lyase activity"/>
    <property type="evidence" value="ECO:0007669"/>
    <property type="project" value="UniProtKB-KW"/>
</dbReference>
<dbReference type="GO" id="GO:0071555">
    <property type="term" value="P:cell wall organization"/>
    <property type="evidence" value="ECO:0007669"/>
    <property type="project" value="UniProtKB-KW"/>
</dbReference>
<keyword evidence="3" id="KW-1133">Transmembrane helix</keyword>
<comment type="caution">
    <text evidence="7">The sequence shown here is derived from an EMBL/GenBank/DDBJ whole genome shotgun (WGS) entry which is preliminary data.</text>
</comment>
<sequence>TIAKRVVSADFRLVPVKVTIPEGFTIDEIIDILQDSFAGFNKGEFLKLAKNSIFFDNDIRDEPFDSLEGFLFPDTYLFLPEAENSQIISEMRRNFNSKMAPDIKERIRERGLSVYDVITMASLVEEEAREPDTRRMVSGILWKRLSAGMALQVDAVFPYIMGKNTFEITLDDLKVDSPYNTYLYSGLPKGPISNPGLDSILAAVYPKDSDYWYYLSDKEGNMHYAKTFEEHKANKEKYLR</sequence>
<name>A0A2M8LBF5_9BACT</name>
<dbReference type="Pfam" id="PF02618">
    <property type="entry name" value="YceG"/>
    <property type="match status" value="1"/>
</dbReference>
<evidence type="ECO:0000256" key="4">
    <source>
        <dbReference type="ARBA" id="ARBA00023136"/>
    </source>
</evidence>
<keyword evidence="2" id="KW-0812">Transmembrane</keyword>
<dbReference type="EMBL" id="PFER01000006">
    <property type="protein sequence ID" value="PJE73950.1"/>
    <property type="molecule type" value="Genomic_DNA"/>
</dbReference>
<dbReference type="CDD" id="cd08010">
    <property type="entry name" value="MltG_like"/>
    <property type="match status" value="1"/>
</dbReference>
<dbReference type="PANTHER" id="PTHR30518:SF2">
    <property type="entry name" value="ENDOLYTIC MUREIN TRANSGLYCOSYLASE"/>
    <property type="match status" value="1"/>
</dbReference>
<evidence type="ECO:0000256" key="1">
    <source>
        <dbReference type="ARBA" id="ARBA00022475"/>
    </source>
</evidence>
<gene>
    <name evidence="7" type="ORF">COV02_00365</name>
</gene>
<evidence type="ECO:0000256" key="2">
    <source>
        <dbReference type="ARBA" id="ARBA00022692"/>
    </source>
</evidence>
<dbReference type="Proteomes" id="UP000230959">
    <property type="component" value="Unassembled WGS sequence"/>
</dbReference>
<organism evidence="7 8">
    <name type="scientific">Candidatus Terrybacteria bacterium CG10_big_fil_rev_8_21_14_0_10_41_10</name>
    <dbReference type="NCBI Taxonomy" id="1975026"/>
    <lineage>
        <taxon>Bacteria</taxon>
        <taxon>Candidatus Terryibacteriota</taxon>
    </lineage>
</organism>
<evidence type="ECO:0000313" key="8">
    <source>
        <dbReference type="Proteomes" id="UP000230959"/>
    </source>
</evidence>
<keyword evidence="4" id="KW-0472">Membrane</keyword>
<reference evidence="8" key="1">
    <citation type="submission" date="2017-09" db="EMBL/GenBank/DDBJ databases">
        <title>Depth-based differentiation of microbial function through sediment-hosted aquifers and enrichment of novel symbionts in the deep terrestrial subsurface.</title>
        <authorList>
            <person name="Probst A.J."/>
            <person name="Ladd B."/>
            <person name="Jarett J.K."/>
            <person name="Geller-Mcgrath D.E."/>
            <person name="Sieber C.M.K."/>
            <person name="Emerson J.B."/>
            <person name="Anantharaman K."/>
            <person name="Thomas B.C."/>
            <person name="Malmstrom R."/>
            <person name="Stieglmeier M."/>
            <person name="Klingl A."/>
            <person name="Woyke T."/>
            <person name="Ryan C.M."/>
            <person name="Banfield J.F."/>
        </authorList>
    </citation>
    <scope>NUCLEOTIDE SEQUENCE [LARGE SCALE GENOMIC DNA]</scope>
</reference>
<evidence type="ECO:0000256" key="6">
    <source>
        <dbReference type="ARBA" id="ARBA00023316"/>
    </source>
</evidence>
<dbReference type="AlphaFoldDB" id="A0A2M8LBF5"/>
<keyword evidence="5" id="KW-0456">Lyase</keyword>
<evidence type="ECO:0000256" key="5">
    <source>
        <dbReference type="ARBA" id="ARBA00023239"/>
    </source>
</evidence>
<feature type="non-terminal residue" evidence="7">
    <location>
        <position position="1"/>
    </location>
</feature>
<dbReference type="PANTHER" id="PTHR30518">
    <property type="entry name" value="ENDOLYTIC MUREIN TRANSGLYCOSYLASE"/>
    <property type="match status" value="1"/>
</dbReference>
<accession>A0A2M8LBF5</accession>
<keyword evidence="6" id="KW-0961">Cell wall biogenesis/degradation</keyword>
<dbReference type="NCBIfam" id="TIGR00247">
    <property type="entry name" value="endolytic transglycosylase MltG"/>
    <property type="match status" value="1"/>
</dbReference>